<keyword evidence="3" id="KW-1185">Reference proteome</keyword>
<dbReference type="InterPro" id="IPR050301">
    <property type="entry name" value="NTE"/>
</dbReference>
<reference evidence="2" key="3">
    <citation type="journal article" date="2017" name="Nature">
        <title>Genome sequence of the progenitor of the wheat D genome Aegilops tauschii.</title>
        <authorList>
            <person name="Luo M.C."/>
            <person name="Gu Y.Q."/>
            <person name="Puiu D."/>
            <person name="Wang H."/>
            <person name="Twardziok S.O."/>
            <person name="Deal K.R."/>
            <person name="Huo N."/>
            <person name="Zhu T."/>
            <person name="Wang L."/>
            <person name="Wang Y."/>
            <person name="McGuire P.E."/>
            <person name="Liu S."/>
            <person name="Long H."/>
            <person name="Ramasamy R.K."/>
            <person name="Rodriguez J.C."/>
            <person name="Van S.L."/>
            <person name="Yuan L."/>
            <person name="Wang Z."/>
            <person name="Xia Z."/>
            <person name="Xiao L."/>
            <person name="Anderson O.D."/>
            <person name="Ouyang S."/>
            <person name="Liang Y."/>
            <person name="Zimin A.V."/>
            <person name="Pertea G."/>
            <person name="Qi P."/>
            <person name="Bennetzen J.L."/>
            <person name="Dai X."/>
            <person name="Dawson M.W."/>
            <person name="Muller H.G."/>
            <person name="Kugler K."/>
            <person name="Rivarola-Duarte L."/>
            <person name="Spannagl M."/>
            <person name="Mayer K.F.X."/>
            <person name="Lu F.H."/>
            <person name="Bevan M.W."/>
            <person name="Leroy P."/>
            <person name="Li P."/>
            <person name="You F.M."/>
            <person name="Sun Q."/>
            <person name="Liu Z."/>
            <person name="Lyons E."/>
            <person name="Wicker T."/>
            <person name="Salzberg S.L."/>
            <person name="Devos K.M."/>
            <person name="Dvorak J."/>
        </authorList>
    </citation>
    <scope>NUCLEOTIDE SEQUENCE [LARGE SCALE GENOMIC DNA]</scope>
    <source>
        <strain evidence="2">cv. AL8/78</strain>
    </source>
</reference>
<accession>A0A453M7J3</accession>
<proteinExistence type="predicted"/>
<dbReference type="PANTHER" id="PTHR14226:SF30">
    <property type="entry name" value="OS03G0810900 PROTEIN"/>
    <property type="match status" value="1"/>
</dbReference>
<name>A0A453M7J3_AEGTS</name>
<organism evidence="2 3">
    <name type="scientific">Aegilops tauschii subsp. strangulata</name>
    <name type="common">Goatgrass</name>
    <dbReference type="NCBI Taxonomy" id="200361"/>
    <lineage>
        <taxon>Eukaryota</taxon>
        <taxon>Viridiplantae</taxon>
        <taxon>Streptophyta</taxon>
        <taxon>Embryophyta</taxon>
        <taxon>Tracheophyta</taxon>
        <taxon>Spermatophyta</taxon>
        <taxon>Magnoliopsida</taxon>
        <taxon>Liliopsida</taxon>
        <taxon>Poales</taxon>
        <taxon>Poaceae</taxon>
        <taxon>BOP clade</taxon>
        <taxon>Pooideae</taxon>
        <taxon>Triticodae</taxon>
        <taxon>Triticeae</taxon>
        <taxon>Triticinae</taxon>
        <taxon>Aegilops</taxon>
    </lineage>
</organism>
<dbReference type="Proteomes" id="UP000015105">
    <property type="component" value="Chromosome 5D"/>
</dbReference>
<evidence type="ECO:0000313" key="3">
    <source>
        <dbReference type="Proteomes" id="UP000015105"/>
    </source>
</evidence>
<dbReference type="PANTHER" id="PTHR14226">
    <property type="entry name" value="NEUROPATHY TARGET ESTERASE/SWISS CHEESE D.MELANOGASTER"/>
    <property type="match status" value="1"/>
</dbReference>
<dbReference type="AlphaFoldDB" id="A0A453M7J3"/>
<dbReference type="Pfam" id="PF11815">
    <property type="entry name" value="DUF3336"/>
    <property type="match status" value="1"/>
</dbReference>
<protein>
    <recommendedName>
        <fullName evidence="1">Triacylglycerol lipase N-terminal domain-containing protein</fullName>
    </recommendedName>
</protein>
<dbReference type="EnsemblPlants" id="AET5Gv21079600.4">
    <property type="protein sequence ID" value="AET5Gv21079600.4"/>
    <property type="gene ID" value="AET5Gv21079600"/>
</dbReference>
<dbReference type="Gramene" id="AET5Gv21079600.4">
    <property type="protein sequence ID" value="AET5Gv21079600.4"/>
    <property type="gene ID" value="AET5Gv21079600"/>
</dbReference>
<dbReference type="GO" id="GO:0006629">
    <property type="term" value="P:lipid metabolic process"/>
    <property type="evidence" value="ECO:0007669"/>
    <property type="project" value="InterPro"/>
</dbReference>
<dbReference type="InterPro" id="IPR021771">
    <property type="entry name" value="Triacylglycerol_lipase_N"/>
</dbReference>
<reference evidence="2" key="4">
    <citation type="submission" date="2019-03" db="UniProtKB">
        <authorList>
            <consortium name="EnsemblPlants"/>
        </authorList>
    </citation>
    <scope>IDENTIFICATION</scope>
</reference>
<feature type="domain" description="Triacylglycerol lipase N-terminal" evidence="1">
    <location>
        <begin position="96"/>
        <end position="181"/>
    </location>
</feature>
<reference evidence="3" key="1">
    <citation type="journal article" date="2014" name="Science">
        <title>Ancient hybridizations among the ancestral genomes of bread wheat.</title>
        <authorList>
            <consortium name="International Wheat Genome Sequencing Consortium,"/>
            <person name="Marcussen T."/>
            <person name="Sandve S.R."/>
            <person name="Heier L."/>
            <person name="Spannagl M."/>
            <person name="Pfeifer M."/>
            <person name="Jakobsen K.S."/>
            <person name="Wulff B.B."/>
            <person name="Steuernagel B."/>
            <person name="Mayer K.F."/>
            <person name="Olsen O.A."/>
        </authorList>
    </citation>
    <scope>NUCLEOTIDE SEQUENCE [LARGE SCALE GENOMIC DNA]</scope>
    <source>
        <strain evidence="3">cv. AL8/78</strain>
    </source>
</reference>
<evidence type="ECO:0000313" key="2">
    <source>
        <dbReference type="EnsemblPlants" id="AET5Gv21079600.4"/>
    </source>
</evidence>
<reference evidence="3" key="2">
    <citation type="journal article" date="2017" name="Nat. Plants">
        <title>The Aegilops tauschii genome reveals multiple impacts of transposons.</title>
        <authorList>
            <person name="Zhao G."/>
            <person name="Zou C."/>
            <person name="Li K."/>
            <person name="Wang K."/>
            <person name="Li T."/>
            <person name="Gao L."/>
            <person name="Zhang X."/>
            <person name="Wang H."/>
            <person name="Yang Z."/>
            <person name="Liu X."/>
            <person name="Jiang W."/>
            <person name="Mao L."/>
            <person name="Kong X."/>
            <person name="Jiao Y."/>
            <person name="Jia J."/>
        </authorList>
    </citation>
    <scope>NUCLEOTIDE SEQUENCE [LARGE SCALE GENOMIC DNA]</scope>
    <source>
        <strain evidence="3">cv. AL8/78</strain>
    </source>
</reference>
<evidence type="ECO:0000259" key="1">
    <source>
        <dbReference type="Pfam" id="PF11815"/>
    </source>
</evidence>
<reference evidence="2" key="5">
    <citation type="journal article" date="2021" name="G3 (Bethesda)">
        <title>Aegilops tauschii genome assembly Aet v5.0 features greater sequence contiguity and improved annotation.</title>
        <authorList>
            <person name="Wang L."/>
            <person name="Zhu T."/>
            <person name="Rodriguez J.C."/>
            <person name="Deal K.R."/>
            <person name="Dubcovsky J."/>
            <person name="McGuire P.E."/>
            <person name="Lux T."/>
            <person name="Spannagl M."/>
            <person name="Mayer K.F.X."/>
            <person name="Baldrich P."/>
            <person name="Meyers B.C."/>
            <person name="Huo N."/>
            <person name="Gu Y.Q."/>
            <person name="Zhou H."/>
            <person name="Devos K.M."/>
            <person name="Bennetzen J.L."/>
            <person name="Unver T."/>
            <person name="Budak H."/>
            <person name="Gulick P.J."/>
            <person name="Galiba G."/>
            <person name="Kalapos B."/>
            <person name="Nelson D.R."/>
            <person name="Li P."/>
            <person name="You F.M."/>
            <person name="Luo M.C."/>
            <person name="Dvorak J."/>
        </authorList>
    </citation>
    <scope>NUCLEOTIDE SEQUENCE [LARGE SCALE GENOMIC DNA]</scope>
    <source>
        <strain evidence="2">cv. AL8/78</strain>
    </source>
</reference>
<sequence>MEESGEASIGPFRIGPSTLLGRGAALRVLLLSSLWRLRARARAATSAALWRARGAALPMAASWLHLRNTHGVLLAVVLLGLLLRKLSGARSRLALARRRQLCKSAMRYAGTYEEWVRAAKVLDRMTDQVNESDFYDVELIGSRLDELRRRREEGSLRDVVFCMRGDLVRNLGNMCNPELHKGRLEVFDIIAPLILFLSVLVLQDVFLYQGCGKWLYLE</sequence>
<dbReference type="GO" id="GO:0004806">
    <property type="term" value="F:triacylglycerol lipase activity"/>
    <property type="evidence" value="ECO:0007669"/>
    <property type="project" value="InterPro"/>
</dbReference>